<gene>
    <name evidence="1" type="ORF">C1Y40_04625</name>
</gene>
<dbReference type="AlphaFoldDB" id="A0A2S8BEY9"/>
<name>A0A2S8BEY9_9MYCO</name>
<sequence length="50" mass="5912">MAAIRAPLTEQIATAWQQVKAARTQGELEREWIWSSMLDRLLDRYCQGYR</sequence>
<evidence type="ECO:0000313" key="2">
    <source>
        <dbReference type="Proteomes" id="UP000238296"/>
    </source>
</evidence>
<proteinExistence type="predicted"/>
<accession>A0A2S8BEY9</accession>
<comment type="caution">
    <text evidence="1">The sequence shown here is derived from an EMBL/GenBank/DDBJ whole genome shotgun (WGS) entry which is preliminary data.</text>
</comment>
<reference evidence="1 2" key="1">
    <citation type="journal article" date="2017" name="Int. J. Syst. Evol. Microbiol.">
        <title>Mycobacterium talmoniae sp. nov., a slowly growing mycobacterium isolated from human respiratory samples.</title>
        <authorList>
            <person name="Davidson R.M."/>
            <person name="DeGroote M.A."/>
            <person name="Marola J.L."/>
            <person name="Buss S."/>
            <person name="Jones V."/>
            <person name="McNeil M.R."/>
            <person name="Freifeld A.G."/>
            <person name="Elaine Epperson L."/>
            <person name="Hasan N.A."/>
            <person name="Jackson M."/>
            <person name="Iwen P.C."/>
            <person name="Salfinger M."/>
            <person name="Strong M."/>
        </authorList>
    </citation>
    <scope>NUCLEOTIDE SEQUENCE [LARGE SCALE GENOMIC DNA]</scope>
    <source>
        <strain evidence="1 2">ATCC BAA-2683</strain>
    </source>
</reference>
<evidence type="ECO:0000313" key="1">
    <source>
        <dbReference type="EMBL" id="PQM45199.1"/>
    </source>
</evidence>
<dbReference type="Proteomes" id="UP000238296">
    <property type="component" value="Unassembled WGS sequence"/>
</dbReference>
<organism evidence="1 2">
    <name type="scientific">Mycobacterium talmoniae</name>
    <dbReference type="NCBI Taxonomy" id="1858794"/>
    <lineage>
        <taxon>Bacteria</taxon>
        <taxon>Bacillati</taxon>
        <taxon>Actinomycetota</taxon>
        <taxon>Actinomycetes</taxon>
        <taxon>Mycobacteriales</taxon>
        <taxon>Mycobacteriaceae</taxon>
        <taxon>Mycobacterium</taxon>
    </lineage>
</organism>
<protein>
    <submittedName>
        <fullName evidence="1">Uncharacterized protein</fullName>
    </submittedName>
</protein>
<dbReference type="EMBL" id="PPEA01000660">
    <property type="protein sequence ID" value="PQM45199.1"/>
    <property type="molecule type" value="Genomic_DNA"/>
</dbReference>